<gene>
    <name evidence="3" type="primary">LOC136075913</name>
</gene>
<protein>
    <submittedName>
        <fullName evidence="3">Uncharacterized protein LOC136075913</fullName>
    </submittedName>
</protein>
<dbReference type="Proteomes" id="UP001652625">
    <property type="component" value="Chromosome 02"/>
</dbReference>
<evidence type="ECO:0000313" key="3">
    <source>
        <dbReference type="RefSeq" id="XP_065645429.1"/>
    </source>
</evidence>
<dbReference type="PANTHER" id="PTHR21301:SF10">
    <property type="entry name" value="REVERSE TRANSCRIPTASE DOMAIN-CONTAINING PROTEIN"/>
    <property type="match status" value="1"/>
</dbReference>
<dbReference type="GeneID" id="136075913"/>
<evidence type="ECO:0000313" key="2">
    <source>
        <dbReference type="Proteomes" id="UP001652625"/>
    </source>
</evidence>
<dbReference type="PROSITE" id="PS50878">
    <property type="entry name" value="RT_POL"/>
    <property type="match status" value="1"/>
</dbReference>
<name>A0ABM4B963_HYDVU</name>
<organism evidence="2 3">
    <name type="scientific">Hydra vulgaris</name>
    <name type="common">Hydra</name>
    <name type="synonym">Hydra attenuata</name>
    <dbReference type="NCBI Taxonomy" id="6087"/>
    <lineage>
        <taxon>Eukaryota</taxon>
        <taxon>Metazoa</taxon>
        <taxon>Cnidaria</taxon>
        <taxon>Hydrozoa</taxon>
        <taxon>Hydroidolina</taxon>
        <taxon>Anthoathecata</taxon>
        <taxon>Aplanulata</taxon>
        <taxon>Hydridae</taxon>
        <taxon>Hydra</taxon>
    </lineage>
</organism>
<dbReference type="PANTHER" id="PTHR21301">
    <property type="entry name" value="REVERSE TRANSCRIPTASE"/>
    <property type="match status" value="1"/>
</dbReference>
<dbReference type="RefSeq" id="XP_065645429.1">
    <property type="nucleotide sequence ID" value="XM_065789357.1"/>
</dbReference>
<reference evidence="3" key="2">
    <citation type="submission" date="2025-08" db="UniProtKB">
        <authorList>
            <consortium name="RefSeq"/>
        </authorList>
    </citation>
    <scope>IDENTIFICATION</scope>
</reference>
<proteinExistence type="predicted"/>
<evidence type="ECO:0000259" key="1">
    <source>
        <dbReference type="PROSITE" id="PS50878"/>
    </source>
</evidence>
<dbReference type="CDD" id="cd00304">
    <property type="entry name" value="RT_like"/>
    <property type="match status" value="1"/>
</dbReference>
<sequence>MTDTATVLAASLFFDVLQPSSCVEFIHQYSTTRNNRYCRSSIINTKVINLKISNSDLKKLFNFATSQTHFLFKGQIYDQIDGVAMGSPLAPVLANLFMGYFEDKWLKSYNGEKPAFYKRYVDDIFAAFTSKNHAD</sequence>
<accession>A0ABM4B963</accession>
<keyword evidence="2" id="KW-1185">Reference proteome</keyword>
<dbReference type="InterPro" id="IPR000477">
    <property type="entry name" value="RT_dom"/>
</dbReference>
<reference evidence="2" key="1">
    <citation type="submission" date="2025-05" db="UniProtKB">
        <authorList>
            <consortium name="RefSeq"/>
        </authorList>
    </citation>
    <scope>NUCLEOTIDE SEQUENCE [LARGE SCALE GENOMIC DNA]</scope>
</reference>
<feature type="domain" description="Reverse transcriptase" evidence="1">
    <location>
        <begin position="1"/>
        <end position="135"/>
    </location>
</feature>